<dbReference type="Gene3D" id="1.10.10.60">
    <property type="entry name" value="Homeodomain-like"/>
    <property type="match status" value="1"/>
</dbReference>
<dbReference type="Proteomes" id="UP000787625">
    <property type="component" value="Unassembled WGS sequence"/>
</dbReference>
<dbReference type="GO" id="GO:0003700">
    <property type="term" value="F:DNA-binding transcription factor activity"/>
    <property type="evidence" value="ECO:0007669"/>
    <property type="project" value="InterPro"/>
</dbReference>
<dbReference type="InterPro" id="IPR009057">
    <property type="entry name" value="Homeodomain-like_sf"/>
</dbReference>
<gene>
    <name evidence="5" type="ORF">IAA93_00775</name>
</gene>
<dbReference type="AlphaFoldDB" id="A0A9D2ZTP6"/>
<dbReference type="SUPFAM" id="SSF46689">
    <property type="entry name" value="Homeodomain-like"/>
    <property type="match status" value="1"/>
</dbReference>
<evidence type="ECO:0000256" key="1">
    <source>
        <dbReference type="ARBA" id="ARBA00023015"/>
    </source>
</evidence>
<reference evidence="5" key="1">
    <citation type="journal article" date="2021" name="PeerJ">
        <title>Extensive microbial diversity within the chicken gut microbiome revealed by metagenomics and culture.</title>
        <authorList>
            <person name="Gilroy R."/>
            <person name="Ravi A."/>
            <person name="Getino M."/>
            <person name="Pursley I."/>
            <person name="Horton D.L."/>
            <person name="Alikhan N.F."/>
            <person name="Baker D."/>
            <person name="Gharbi K."/>
            <person name="Hall N."/>
            <person name="Watson M."/>
            <person name="Adriaenssens E.M."/>
            <person name="Foster-Nyarko E."/>
            <person name="Jarju S."/>
            <person name="Secka A."/>
            <person name="Antonio M."/>
            <person name="Oren A."/>
            <person name="Chaudhuri R.R."/>
            <person name="La Ragione R."/>
            <person name="Hildebrand F."/>
            <person name="Pallen M.J."/>
        </authorList>
    </citation>
    <scope>NUCLEOTIDE SEQUENCE</scope>
    <source>
        <strain evidence="5">MalCec1-1739</strain>
    </source>
</reference>
<keyword evidence="2" id="KW-0238">DNA-binding</keyword>
<evidence type="ECO:0000259" key="4">
    <source>
        <dbReference type="PROSITE" id="PS01124"/>
    </source>
</evidence>
<dbReference type="PANTHER" id="PTHR43280:SF32">
    <property type="entry name" value="TRANSCRIPTIONAL REGULATORY PROTEIN"/>
    <property type="match status" value="1"/>
</dbReference>
<dbReference type="InterPro" id="IPR020449">
    <property type="entry name" value="Tscrpt_reg_AraC-type_HTH"/>
</dbReference>
<feature type="domain" description="HTH araC/xylS-type" evidence="4">
    <location>
        <begin position="130"/>
        <end position="235"/>
    </location>
</feature>
<keyword evidence="3" id="KW-0804">Transcription</keyword>
<evidence type="ECO:0000313" key="6">
    <source>
        <dbReference type="Proteomes" id="UP000787625"/>
    </source>
</evidence>
<dbReference type="InterPro" id="IPR018062">
    <property type="entry name" value="HTH_AraC-typ_CS"/>
</dbReference>
<dbReference type="PROSITE" id="PS01124">
    <property type="entry name" value="HTH_ARAC_FAMILY_2"/>
    <property type="match status" value="1"/>
</dbReference>
<name>A0A9D2ZTP6_9BACT</name>
<dbReference type="PROSITE" id="PS00041">
    <property type="entry name" value="HTH_ARAC_FAMILY_1"/>
    <property type="match status" value="1"/>
</dbReference>
<evidence type="ECO:0000256" key="3">
    <source>
        <dbReference type="ARBA" id="ARBA00023163"/>
    </source>
</evidence>
<protein>
    <submittedName>
        <fullName evidence="5">Helix-turn-helix domain-containing protein</fullName>
    </submittedName>
</protein>
<evidence type="ECO:0000313" key="5">
    <source>
        <dbReference type="EMBL" id="HJD52252.1"/>
    </source>
</evidence>
<dbReference type="EMBL" id="DWUP01000014">
    <property type="protein sequence ID" value="HJD52252.1"/>
    <property type="molecule type" value="Genomic_DNA"/>
</dbReference>
<reference evidence="5" key="2">
    <citation type="submission" date="2021-04" db="EMBL/GenBank/DDBJ databases">
        <authorList>
            <person name="Gilroy R."/>
        </authorList>
    </citation>
    <scope>NUCLEOTIDE SEQUENCE</scope>
    <source>
        <strain evidence="5">MalCec1-1739</strain>
    </source>
</reference>
<keyword evidence="1" id="KW-0805">Transcription regulation</keyword>
<dbReference type="PRINTS" id="PR00032">
    <property type="entry name" value="HTHARAC"/>
</dbReference>
<dbReference type="SMART" id="SM00342">
    <property type="entry name" value="HTH_ARAC"/>
    <property type="match status" value="1"/>
</dbReference>
<dbReference type="InterPro" id="IPR018060">
    <property type="entry name" value="HTH_AraC"/>
</dbReference>
<proteinExistence type="predicted"/>
<dbReference type="GO" id="GO:0043565">
    <property type="term" value="F:sequence-specific DNA binding"/>
    <property type="evidence" value="ECO:0007669"/>
    <property type="project" value="InterPro"/>
</dbReference>
<organism evidence="5 6">
    <name type="scientific">Candidatus Avibacteroides avistercoris</name>
    <dbReference type="NCBI Taxonomy" id="2840690"/>
    <lineage>
        <taxon>Bacteria</taxon>
        <taxon>Pseudomonadati</taxon>
        <taxon>Bacteroidota</taxon>
        <taxon>Bacteroidia</taxon>
        <taxon>Bacteroidales</taxon>
        <taxon>Bacteroidaceae</taxon>
        <taxon>Bacteroidaceae incertae sedis</taxon>
        <taxon>Candidatus Avibacteroides</taxon>
    </lineage>
</organism>
<accession>A0A9D2ZTP6</accession>
<evidence type="ECO:0000256" key="2">
    <source>
        <dbReference type="ARBA" id="ARBA00023125"/>
    </source>
</evidence>
<dbReference type="PANTHER" id="PTHR43280">
    <property type="entry name" value="ARAC-FAMILY TRANSCRIPTIONAL REGULATOR"/>
    <property type="match status" value="1"/>
</dbReference>
<sequence>MPMRKRLNHTSSSNAGAMVTVSVPRPAAQCRPRVLAFHPELLHGTPLAQSMRDYTYFSYNANEALHLSAGERQTIIGCMEKIRGELQSPVFDKHSRSLIVDNVKLLLDYCIRFYDRQFTTREKMNNDIIARFEALLDDYFRSGKPATEGLPTVQYCADKLCLSSNYLSDLMKRISGESAKRHIRRKVLETAIGLVTDTARPVSEIAYRLGFQYPQHFSRWFKQQTGCTPREYRVQL</sequence>
<comment type="caution">
    <text evidence="5">The sequence shown here is derived from an EMBL/GenBank/DDBJ whole genome shotgun (WGS) entry which is preliminary data.</text>
</comment>
<dbReference type="Pfam" id="PF12833">
    <property type="entry name" value="HTH_18"/>
    <property type="match status" value="1"/>
</dbReference>